<evidence type="ECO:0000256" key="1">
    <source>
        <dbReference type="ARBA" id="ARBA00007447"/>
    </source>
</evidence>
<feature type="chain" id="PRO_5022925175" evidence="4">
    <location>
        <begin position="24"/>
        <end position="412"/>
    </location>
</feature>
<feature type="domain" description="Peptidase A1" evidence="5">
    <location>
        <begin position="85"/>
        <end position="402"/>
    </location>
</feature>
<protein>
    <submittedName>
        <fullName evidence="6">Acid protease</fullName>
    </submittedName>
</protein>
<dbReference type="EMBL" id="ML211031">
    <property type="protein sequence ID" value="TFK91001.1"/>
    <property type="molecule type" value="Genomic_DNA"/>
</dbReference>
<dbReference type="Pfam" id="PF00026">
    <property type="entry name" value="Asp"/>
    <property type="match status" value="1"/>
</dbReference>
<dbReference type="Proteomes" id="UP000308197">
    <property type="component" value="Unassembled WGS sequence"/>
</dbReference>
<dbReference type="PRINTS" id="PR00792">
    <property type="entry name" value="PEPSIN"/>
</dbReference>
<gene>
    <name evidence="6" type="ORF">K466DRAFT_596500</name>
</gene>
<dbReference type="CDD" id="cd05471">
    <property type="entry name" value="pepsin_like"/>
    <property type="match status" value="1"/>
</dbReference>
<dbReference type="GO" id="GO:0006508">
    <property type="term" value="P:proteolysis"/>
    <property type="evidence" value="ECO:0007669"/>
    <property type="project" value="UniProtKB-KW"/>
</dbReference>
<dbReference type="GO" id="GO:0004190">
    <property type="term" value="F:aspartic-type endopeptidase activity"/>
    <property type="evidence" value="ECO:0007669"/>
    <property type="project" value="UniProtKB-KW"/>
</dbReference>
<reference evidence="6 7" key="1">
    <citation type="journal article" date="2019" name="Nat. Ecol. Evol.">
        <title>Megaphylogeny resolves global patterns of mushroom evolution.</title>
        <authorList>
            <person name="Varga T."/>
            <person name="Krizsan K."/>
            <person name="Foldi C."/>
            <person name="Dima B."/>
            <person name="Sanchez-Garcia M."/>
            <person name="Sanchez-Ramirez S."/>
            <person name="Szollosi G.J."/>
            <person name="Szarkandi J.G."/>
            <person name="Papp V."/>
            <person name="Albert L."/>
            <person name="Andreopoulos W."/>
            <person name="Angelini C."/>
            <person name="Antonin V."/>
            <person name="Barry K.W."/>
            <person name="Bougher N.L."/>
            <person name="Buchanan P."/>
            <person name="Buyck B."/>
            <person name="Bense V."/>
            <person name="Catcheside P."/>
            <person name="Chovatia M."/>
            <person name="Cooper J."/>
            <person name="Damon W."/>
            <person name="Desjardin D."/>
            <person name="Finy P."/>
            <person name="Geml J."/>
            <person name="Haridas S."/>
            <person name="Hughes K."/>
            <person name="Justo A."/>
            <person name="Karasinski D."/>
            <person name="Kautmanova I."/>
            <person name="Kiss B."/>
            <person name="Kocsube S."/>
            <person name="Kotiranta H."/>
            <person name="LaButti K.M."/>
            <person name="Lechner B.E."/>
            <person name="Liimatainen K."/>
            <person name="Lipzen A."/>
            <person name="Lukacs Z."/>
            <person name="Mihaltcheva S."/>
            <person name="Morgado L.N."/>
            <person name="Niskanen T."/>
            <person name="Noordeloos M.E."/>
            <person name="Ohm R.A."/>
            <person name="Ortiz-Santana B."/>
            <person name="Ovrebo C."/>
            <person name="Racz N."/>
            <person name="Riley R."/>
            <person name="Savchenko A."/>
            <person name="Shiryaev A."/>
            <person name="Soop K."/>
            <person name="Spirin V."/>
            <person name="Szebenyi C."/>
            <person name="Tomsovsky M."/>
            <person name="Tulloss R.E."/>
            <person name="Uehling J."/>
            <person name="Grigoriev I.V."/>
            <person name="Vagvolgyi C."/>
            <person name="Papp T."/>
            <person name="Martin F.M."/>
            <person name="Miettinen O."/>
            <person name="Hibbett D.S."/>
            <person name="Nagy L.G."/>
        </authorList>
    </citation>
    <scope>NUCLEOTIDE SEQUENCE [LARGE SCALE GENOMIC DNA]</scope>
    <source>
        <strain evidence="6 7">HHB13444</strain>
    </source>
</reference>
<keyword evidence="4" id="KW-0732">Signal</keyword>
<feature type="signal peptide" evidence="4">
    <location>
        <begin position="1"/>
        <end position="23"/>
    </location>
</feature>
<dbReference type="InParanoid" id="A0A5C3PNU8"/>
<dbReference type="PROSITE" id="PS00141">
    <property type="entry name" value="ASP_PROTEASE"/>
    <property type="match status" value="2"/>
</dbReference>
<dbReference type="InterPro" id="IPR033121">
    <property type="entry name" value="PEPTIDASE_A1"/>
</dbReference>
<evidence type="ECO:0000313" key="7">
    <source>
        <dbReference type="Proteomes" id="UP000308197"/>
    </source>
</evidence>
<evidence type="ECO:0000256" key="2">
    <source>
        <dbReference type="ARBA" id="ARBA00022750"/>
    </source>
</evidence>
<evidence type="ECO:0000313" key="6">
    <source>
        <dbReference type="EMBL" id="TFK91001.1"/>
    </source>
</evidence>
<dbReference type="Gene3D" id="2.40.70.10">
    <property type="entry name" value="Acid Proteases"/>
    <property type="match status" value="2"/>
</dbReference>
<dbReference type="PANTHER" id="PTHR47966:SF51">
    <property type="entry name" value="BETA-SITE APP-CLEAVING ENZYME, ISOFORM A-RELATED"/>
    <property type="match status" value="1"/>
</dbReference>
<keyword evidence="2 3" id="KW-0064">Aspartyl protease</keyword>
<organism evidence="6 7">
    <name type="scientific">Polyporus arcularius HHB13444</name>
    <dbReference type="NCBI Taxonomy" id="1314778"/>
    <lineage>
        <taxon>Eukaryota</taxon>
        <taxon>Fungi</taxon>
        <taxon>Dikarya</taxon>
        <taxon>Basidiomycota</taxon>
        <taxon>Agaricomycotina</taxon>
        <taxon>Agaricomycetes</taxon>
        <taxon>Polyporales</taxon>
        <taxon>Polyporaceae</taxon>
        <taxon>Polyporus</taxon>
    </lineage>
</organism>
<keyword evidence="3 6" id="KW-0645">Protease</keyword>
<evidence type="ECO:0000259" key="5">
    <source>
        <dbReference type="PROSITE" id="PS51767"/>
    </source>
</evidence>
<sequence length="412" mass="44201">MLAKLRLLSAIVLVLTLPLLTDASVVDSDAAQITLPLAKRVNTTGTAKLLESDQARARAFRARAEGKWHHRRPPPVPVNNTAVVYVAPVNIDGQVFDLLVDTGSSNTWVGAGQQYNTTGKTPEDQVAVFYGSGFFFGDEYTATARLGPGLVIKNQSFGDAYFSFGFEGYDGILGIGPTDLTIGTLYTSNASIPTVTDNAYNQGLIRSKKIGISFAPTSNLSDPNGELTFGYVNQDKYTGSVNYVPITSTSPSSSYVGINQTITYGNGHTPILGSKWNSSAGIVDTGTTLVILATDAYEAYVTATGATLDDDTGLLKITQAQYDCLESLHFHIGHATYEFTPNAQIWPRTLNTAIGGVDDAIYLIVGDLGSPSGEGLDFISGFSWLERFYHVYDSDRNRAGFATTCFTHATTN</sequence>
<dbReference type="STRING" id="1314778.A0A5C3PNU8"/>
<evidence type="ECO:0000256" key="4">
    <source>
        <dbReference type="SAM" id="SignalP"/>
    </source>
</evidence>
<dbReference type="PANTHER" id="PTHR47966">
    <property type="entry name" value="BETA-SITE APP-CLEAVING ENZYME, ISOFORM A-RELATED"/>
    <property type="match status" value="1"/>
</dbReference>
<name>A0A5C3PNU8_9APHY</name>
<proteinExistence type="inferred from homology"/>
<dbReference type="InterPro" id="IPR001461">
    <property type="entry name" value="Aspartic_peptidase_A1"/>
</dbReference>
<keyword evidence="3" id="KW-0378">Hydrolase</keyword>
<evidence type="ECO:0000256" key="3">
    <source>
        <dbReference type="RuleBase" id="RU000454"/>
    </source>
</evidence>
<dbReference type="InterPro" id="IPR001969">
    <property type="entry name" value="Aspartic_peptidase_AS"/>
</dbReference>
<keyword evidence="7" id="KW-1185">Reference proteome</keyword>
<comment type="similarity">
    <text evidence="1 3">Belongs to the peptidase A1 family.</text>
</comment>
<dbReference type="InterPro" id="IPR021109">
    <property type="entry name" value="Peptidase_aspartic_dom_sf"/>
</dbReference>
<dbReference type="AlphaFoldDB" id="A0A5C3PNU8"/>
<dbReference type="PROSITE" id="PS51767">
    <property type="entry name" value="PEPTIDASE_A1"/>
    <property type="match status" value="1"/>
</dbReference>
<accession>A0A5C3PNU8</accession>
<dbReference type="InterPro" id="IPR034164">
    <property type="entry name" value="Pepsin-like_dom"/>
</dbReference>
<dbReference type="SUPFAM" id="SSF50630">
    <property type="entry name" value="Acid proteases"/>
    <property type="match status" value="1"/>
</dbReference>